<name>A0A023G2K3_AMBTT</name>
<sequence>MMDGKRVRQYYWRRHMRNYSDPALLLGNQEDLVLMMVSQPLWVAENWRCMISKYVCTEVPNEVFQRRRYFWKLNLTSNTTEKKWRSFLYKYQIVQTKGDYTKLNTTRIEETKSVYEGLFPVYFADDVCMIVGMYVPERPNAKPFCALWMAKSALVKPNKYCFFILFAMCYTPIYNLHEYEQAECKKWGQPFDQEDANLKLPKIQ</sequence>
<dbReference type="EMBL" id="GBBM01006992">
    <property type="protein sequence ID" value="JAC28426.1"/>
    <property type="molecule type" value="mRNA"/>
</dbReference>
<proteinExistence type="evidence at transcript level"/>
<dbReference type="SUPFAM" id="SSF50814">
    <property type="entry name" value="Lipocalins"/>
    <property type="match status" value="1"/>
</dbReference>
<dbReference type="GO" id="GO:0043176">
    <property type="term" value="F:amine binding"/>
    <property type="evidence" value="ECO:0007669"/>
    <property type="project" value="InterPro"/>
</dbReference>
<dbReference type="InterPro" id="IPR012674">
    <property type="entry name" value="Calycin"/>
</dbReference>
<reference evidence="1" key="1">
    <citation type="submission" date="2014-03" db="EMBL/GenBank/DDBJ databases">
        <title>The sialotranscriptome of Amblyomma triste, Amblyomma parvum and Amblyomma cajennense ticks, uncovered by 454-based RNA-seq.</title>
        <authorList>
            <person name="Garcia G.R."/>
            <person name="Gardinassi L.G."/>
            <person name="Ribeiro J.M."/>
            <person name="Anatriello E."/>
            <person name="Ferreira B.R."/>
            <person name="Moreira H.N."/>
            <person name="Mafra C."/>
            <person name="Olegario M.M."/>
            <person name="Szabo P.J."/>
            <person name="Miranda-Santos I.K."/>
            <person name="Maruyama S.R."/>
        </authorList>
    </citation>
    <scope>NUCLEOTIDE SEQUENCE</scope>
    <source>
        <strain evidence="1">Mato Grasso do Sul</strain>
        <tissue evidence="1">Salivary glands</tissue>
    </source>
</reference>
<organism evidence="1">
    <name type="scientific">Amblyomma triste</name>
    <name type="common">Neotropical tick</name>
    <dbReference type="NCBI Taxonomy" id="251400"/>
    <lineage>
        <taxon>Eukaryota</taxon>
        <taxon>Metazoa</taxon>
        <taxon>Ecdysozoa</taxon>
        <taxon>Arthropoda</taxon>
        <taxon>Chelicerata</taxon>
        <taxon>Arachnida</taxon>
        <taxon>Acari</taxon>
        <taxon>Parasitiformes</taxon>
        <taxon>Ixodida</taxon>
        <taxon>Ixodoidea</taxon>
        <taxon>Ixodidae</taxon>
        <taxon>Amblyomminae</taxon>
        <taxon>Amblyomma</taxon>
    </lineage>
</organism>
<dbReference type="Gene3D" id="2.40.128.20">
    <property type="match status" value="1"/>
</dbReference>
<dbReference type="Pfam" id="PF02098">
    <property type="entry name" value="His_binding"/>
    <property type="match status" value="1"/>
</dbReference>
<dbReference type="GO" id="GO:0030682">
    <property type="term" value="P:symbiont-mediated perturbation of host defenses"/>
    <property type="evidence" value="ECO:0007669"/>
    <property type="project" value="InterPro"/>
</dbReference>
<dbReference type="InterPro" id="IPR002970">
    <property type="entry name" value="Tick_his-bd"/>
</dbReference>
<accession>A0A023G2K3</accession>
<dbReference type="AlphaFoldDB" id="A0A023G2K3"/>
<protein>
    <submittedName>
        <fullName evidence="1">Uncharacterized protein</fullName>
    </submittedName>
</protein>
<evidence type="ECO:0000313" key="1">
    <source>
        <dbReference type="EMBL" id="JAC28426.1"/>
    </source>
</evidence>